<dbReference type="Pfam" id="PF19137">
    <property type="entry name" value="DUF5820"/>
    <property type="match status" value="1"/>
</dbReference>
<evidence type="ECO:0000313" key="2">
    <source>
        <dbReference type="Proteomes" id="UP000509750"/>
    </source>
</evidence>
<dbReference type="GeneID" id="56028049"/>
<dbReference type="Proteomes" id="UP000509750">
    <property type="component" value="Chromosome"/>
</dbReference>
<evidence type="ECO:0000313" key="1">
    <source>
        <dbReference type="EMBL" id="QLG26828.1"/>
    </source>
</evidence>
<dbReference type="InterPro" id="IPR043858">
    <property type="entry name" value="DUF5820"/>
</dbReference>
<dbReference type="AlphaFoldDB" id="A0A7D5GDR3"/>
<protein>
    <submittedName>
        <fullName evidence="1">Uncharacterized protein</fullName>
    </submittedName>
</protein>
<keyword evidence="2" id="KW-1185">Reference proteome</keyword>
<dbReference type="OrthoDB" id="202378at2157"/>
<name>A0A7D5GDR3_9EURY</name>
<reference evidence="1 2" key="1">
    <citation type="submission" date="2020-07" db="EMBL/GenBank/DDBJ databases">
        <title>Gai3-2, isolated from salt lake.</title>
        <authorList>
            <person name="Cui H."/>
            <person name="Shi X."/>
        </authorList>
    </citation>
    <scope>NUCLEOTIDE SEQUENCE [LARGE SCALE GENOMIC DNA]</scope>
    <source>
        <strain evidence="1 2">Gai3-2</strain>
    </source>
</reference>
<organism evidence="1 2">
    <name type="scientific">Halorarum halophilum</name>
    <dbReference type="NCBI Taxonomy" id="2743090"/>
    <lineage>
        <taxon>Archaea</taxon>
        <taxon>Methanobacteriati</taxon>
        <taxon>Methanobacteriota</taxon>
        <taxon>Stenosarchaea group</taxon>
        <taxon>Halobacteria</taxon>
        <taxon>Halobacteriales</taxon>
        <taxon>Haloferacaceae</taxon>
        <taxon>Halorarum</taxon>
    </lineage>
</organism>
<gene>
    <name evidence="1" type="ORF">HUG10_04410</name>
</gene>
<proteinExistence type="predicted"/>
<sequence>MSFESASLPDGWRVWNEEAEGRTVLVYRPDVFDGDRFPAACLPTLYVTNGSPRRRPGAAQREADEWRVTLFLEPDVEAESSRHDEREEAVAAARDLTDRFASGEIDYRGAYQVPREEYFAELDELTGRKA</sequence>
<dbReference type="EMBL" id="CP058529">
    <property type="protein sequence ID" value="QLG26828.1"/>
    <property type="molecule type" value="Genomic_DNA"/>
</dbReference>
<accession>A0A7D5GDR3</accession>
<dbReference type="RefSeq" id="WP_179168403.1">
    <property type="nucleotide sequence ID" value="NZ_CP058529.1"/>
</dbReference>
<dbReference type="KEGG" id="halg:HUG10_04410"/>